<reference evidence="2" key="1">
    <citation type="submission" date="2020-05" db="EMBL/GenBank/DDBJ databases">
        <authorList>
            <person name="Chiriac C."/>
            <person name="Salcher M."/>
            <person name="Ghai R."/>
            <person name="Kavagutti S V."/>
        </authorList>
    </citation>
    <scope>NUCLEOTIDE SEQUENCE</scope>
</reference>
<dbReference type="InterPro" id="IPR013486">
    <property type="entry name" value="SpoIID/LytB"/>
</dbReference>
<proteinExistence type="predicted"/>
<dbReference type="EMBL" id="CAEZUD010000007">
    <property type="protein sequence ID" value="CAB4585050.1"/>
    <property type="molecule type" value="Genomic_DNA"/>
</dbReference>
<protein>
    <submittedName>
        <fullName evidence="2">Unannotated protein</fullName>
    </submittedName>
</protein>
<organism evidence="2">
    <name type="scientific">freshwater metagenome</name>
    <dbReference type="NCBI Taxonomy" id="449393"/>
    <lineage>
        <taxon>unclassified sequences</taxon>
        <taxon>metagenomes</taxon>
        <taxon>ecological metagenomes</taxon>
    </lineage>
</organism>
<dbReference type="Pfam" id="PF08486">
    <property type="entry name" value="SpoIID"/>
    <property type="match status" value="1"/>
</dbReference>
<sequence length="416" mass="44708">MKRLFTLAILVLFATPLAAQATAVPATFTVKGAGFGHGVGLSQIGAKGQALEGKSAIQILNYYFPTSQVIPVVDTQTIRVNIAHQVAAIKISLTKNKSNNQWTLSAGETGTVATDSKPIYFSILGKQIAAGNLGIADYWTLRWNESTTTVVVPSESSTSTLAHGYLQLKPILAPGLGYRIEVTNTLNLRDHYLWGISEVSSSWPAAAMQAQAIASRTYALSRMRNIRKECDCNLYNHKYDQVYAGYSKEGEPRFGQLWKAAVSATNVDTTTALAITYQGKPINVFFSSSTGGATATSKDVWGTDYPYLVSVPDPWSLDGKLNPKYNAWSITVSQEKIANAFGLPDVLRYAVTSRTKTSAALTVTATSSAGVKARLTVSEFKTRLKIPSSWFALPATAVVPTPSPIPAPTESATVKP</sequence>
<gene>
    <name evidence="2" type="ORF">UFOPK1778_00269</name>
</gene>
<name>A0A6J6F8K1_9ZZZZ</name>
<accession>A0A6J6F8K1</accession>
<dbReference type="NCBIfam" id="TIGR02669">
    <property type="entry name" value="SpoIID_LytB"/>
    <property type="match status" value="1"/>
</dbReference>
<dbReference type="AlphaFoldDB" id="A0A6J6F8K1"/>
<evidence type="ECO:0000259" key="1">
    <source>
        <dbReference type="Pfam" id="PF08486"/>
    </source>
</evidence>
<dbReference type="GO" id="GO:0030435">
    <property type="term" value="P:sporulation resulting in formation of a cellular spore"/>
    <property type="evidence" value="ECO:0007669"/>
    <property type="project" value="InterPro"/>
</dbReference>
<dbReference type="InterPro" id="IPR013693">
    <property type="entry name" value="SpoIID/LytB_N"/>
</dbReference>
<evidence type="ECO:0000313" key="2">
    <source>
        <dbReference type="EMBL" id="CAB4585050.1"/>
    </source>
</evidence>
<feature type="domain" description="Sporulation stage II protein D amidase enhancer LytB N-terminal" evidence="1">
    <location>
        <begin position="180"/>
        <end position="266"/>
    </location>
</feature>